<reference evidence="2 3" key="1">
    <citation type="submission" date="2018-02" db="EMBL/GenBank/DDBJ databases">
        <title>Subsurface microbial communities from deep shales in Ohio and West Virginia, USA.</title>
        <authorList>
            <person name="Wrighton K."/>
        </authorList>
    </citation>
    <scope>NUCLEOTIDE SEQUENCE [LARGE SCALE GENOMIC DNA]</scope>
    <source>
        <strain evidence="2 3">OWC-DMM</strain>
    </source>
</reference>
<proteinExistence type="predicted"/>
<dbReference type="Proteomes" id="UP000240010">
    <property type="component" value="Unassembled WGS sequence"/>
</dbReference>
<comment type="caution">
    <text evidence="2">The sequence shown here is derived from an EMBL/GenBank/DDBJ whole genome shotgun (WGS) entry which is preliminary data.</text>
</comment>
<protein>
    <submittedName>
        <fullName evidence="2">Uncharacterized protein</fullName>
    </submittedName>
</protein>
<evidence type="ECO:0000313" key="2">
    <source>
        <dbReference type="EMBL" id="PPK76923.1"/>
    </source>
</evidence>
<feature type="region of interest" description="Disordered" evidence="1">
    <location>
        <begin position="175"/>
        <end position="196"/>
    </location>
</feature>
<dbReference type="EMBL" id="PTIZ01000002">
    <property type="protein sequence ID" value="PPK76923.1"/>
    <property type="molecule type" value="Genomic_DNA"/>
</dbReference>
<gene>
    <name evidence="2" type="ORF">B0F87_10227</name>
</gene>
<evidence type="ECO:0000313" key="3">
    <source>
        <dbReference type="Proteomes" id="UP000240010"/>
    </source>
</evidence>
<evidence type="ECO:0000256" key="1">
    <source>
        <dbReference type="SAM" id="MobiDB-lite"/>
    </source>
</evidence>
<sequence>MTTNRKLTLLALAETGDDLPPYAASSIAYMMTNAFNYKWPRYEELKSIPNKQQIHRTLRDLWRDGLIVGTRFKEDAPYGGGLPSWVIRYQLSSEVEFNFMAATCNALHRKVDKAKHGVNFFGSVMDMGLPPDEVAALTVEVKRILQKTHPDKVPGMGDQFKQMIQCRDWIKSGIPLSAPTHSTEQHQPKISRLKNG</sequence>
<name>A0A2S6HHQ8_9GAMM</name>
<dbReference type="AlphaFoldDB" id="A0A2S6HHQ8"/>
<accession>A0A2S6HHQ8</accession>
<organism evidence="2 3">
    <name type="scientific">Methylobacter tundripaludum</name>
    <dbReference type="NCBI Taxonomy" id="173365"/>
    <lineage>
        <taxon>Bacteria</taxon>
        <taxon>Pseudomonadati</taxon>
        <taxon>Pseudomonadota</taxon>
        <taxon>Gammaproteobacteria</taxon>
        <taxon>Methylococcales</taxon>
        <taxon>Methylococcaceae</taxon>
        <taxon>Methylobacter</taxon>
    </lineage>
</organism>